<gene>
    <name evidence="6" type="ORF">FCE95_10455</name>
</gene>
<evidence type="ECO:0000259" key="5">
    <source>
        <dbReference type="PROSITE" id="PS50887"/>
    </source>
</evidence>
<dbReference type="SUPFAM" id="SSF55073">
    <property type="entry name" value="Nucleotide cyclase"/>
    <property type="match status" value="1"/>
</dbReference>
<keyword evidence="4" id="KW-0812">Transmembrane</keyword>
<dbReference type="InterPro" id="IPR050469">
    <property type="entry name" value="Diguanylate_Cyclase"/>
</dbReference>
<dbReference type="InterPro" id="IPR029787">
    <property type="entry name" value="Nucleotide_cyclase"/>
</dbReference>
<comment type="catalytic activity">
    <reaction evidence="3">
        <text>2 GTP = 3',3'-c-di-GMP + 2 diphosphate</text>
        <dbReference type="Rhea" id="RHEA:24898"/>
        <dbReference type="ChEBI" id="CHEBI:33019"/>
        <dbReference type="ChEBI" id="CHEBI:37565"/>
        <dbReference type="ChEBI" id="CHEBI:58805"/>
        <dbReference type="EC" id="2.7.7.65"/>
    </reaction>
</comment>
<dbReference type="CDD" id="cd19410">
    <property type="entry name" value="HK9-like_sensor"/>
    <property type="match status" value="1"/>
</dbReference>
<evidence type="ECO:0000256" key="4">
    <source>
        <dbReference type="SAM" id="Phobius"/>
    </source>
</evidence>
<dbReference type="AlphaFoldDB" id="A0A4U5JVS3"/>
<dbReference type="PANTHER" id="PTHR45138:SF9">
    <property type="entry name" value="DIGUANYLATE CYCLASE DGCM-RELATED"/>
    <property type="match status" value="1"/>
</dbReference>
<dbReference type="SUPFAM" id="SSF55781">
    <property type="entry name" value="GAF domain-like"/>
    <property type="match status" value="1"/>
</dbReference>
<evidence type="ECO:0000256" key="2">
    <source>
        <dbReference type="ARBA" id="ARBA00012528"/>
    </source>
</evidence>
<proteinExistence type="predicted"/>
<dbReference type="PANTHER" id="PTHR45138">
    <property type="entry name" value="REGULATORY COMPONENTS OF SENSORY TRANSDUCTION SYSTEM"/>
    <property type="match status" value="1"/>
</dbReference>
<dbReference type="Proteomes" id="UP000308707">
    <property type="component" value="Unassembled WGS sequence"/>
</dbReference>
<dbReference type="GO" id="GO:0005886">
    <property type="term" value="C:plasma membrane"/>
    <property type="evidence" value="ECO:0007669"/>
    <property type="project" value="TreeGrafter"/>
</dbReference>
<dbReference type="CDD" id="cd01949">
    <property type="entry name" value="GGDEF"/>
    <property type="match status" value="1"/>
</dbReference>
<dbReference type="OrthoDB" id="9803824at2"/>
<dbReference type="GO" id="GO:1902201">
    <property type="term" value="P:negative regulation of bacterial-type flagellum-dependent cell motility"/>
    <property type="evidence" value="ECO:0007669"/>
    <property type="project" value="TreeGrafter"/>
</dbReference>
<dbReference type="InterPro" id="IPR000160">
    <property type="entry name" value="GGDEF_dom"/>
</dbReference>
<protein>
    <recommendedName>
        <fullName evidence="2">diguanylate cyclase</fullName>
        <ecNumber evidence="2">2.7.7.65</ecNumber>
    </recommendedName>
</protein>
<dbReference type="Pfam" id="PF00990">
    <property type="entry name" value="GGDEF"/>
    <property type="match status" value="1"/>
</dbReference>
<sequence length="560" mass="61470">MKRVKARTQTGLLIAALIFLAIGVGVVLGAQRLIKDSEWVSHTNAVIGQLDELEAGLRDAESAQRGYLLTGDANYLADYRNARDRLPRSYERLSELMADNRQQAVRAKILQSQIELRVAQMGETLARYESGGLAAAQSMVGKEIMDVSSAIRRQKAQMVEIERVLLVERAASTHRSAATLRTIALLGVPLGLAVIGAVYWLLVMEVRRRAQAETATADANKQLHTGVARLKRNSADLRSLSRYGSMLQSCVEPAEALQLTSRMLATLLPGIGGTIYRMRNSQDHAEALAHWGEHAARGTDLVAPEDCWALRRGQAHIVEVGGLHCAHVAGSAAEAVTACIPLAAQGVQLGFIYLSDRDAGFLSRIEIVEAAAEQLSMALSNLYLQERLRMQSIREPLTGLFNRRYLEEAMARELSRCARRQLPLSLLILDLDRFKAFNDVHGHAGGDALLSAFGKLLQEMSRGEDIACRYGGEEFTLIMPETEPETATQRAEAVRDAVENMRVRHLGAELPKVTVSIGVAAFPGDGDAPEELLRAADEALYRAKRNGRNRVERAERTIRA</sequence>
<reference evidence="6 7" key="1">
    <citation type="submission" date="2019-04" db="EMBL/GenBank/DDBJ databases">
        <title>Reference strain of H23.</title>
        <authorList>
            <person name="Luo X."/>
        </authorList>
    </citation>
    <scope>NUCLEOTIDE SEQUENCE [LARGE SCALE GENOMIC DNA]</scope>
    <source>
        <strain evidence="6 7">H23</strain>
    </source>
</reference>
<comment type="caution">
    <text evidence="6">The sequence shown here is derived from an EMBL/GenBank/DDBJ whole genome shotgun (WGS) entry which is preliminary data.</text>
</comment>
<dbReference type="InterPro" id="IPR007891">
    <property type="entry name" value="CHASE3"/>
</dbReference>
<organism evidence="6 7">
    <name type="scientific">Luteimonas gilva</name>
    <dbReference type="NCBI Taxonomy" id="2572684"/>
    <lineage>
        <taxon>Bacteria</taxon>
        <taxon>Pseudomonadati</taxon>
        <taxon>Pseudomonadota</taxon>
        <taxon>Gammaproteobacteria</taxon>
        <taxon>Lysobacterales</taxon>
        <taxon>Lysobacteraceae</taxon>
        <taxon>Luteimonas</taxon>
    </lineage>
</organism>
<dbReference type="Gene3D" id="3.30.70.270">
    <property type="match status" value="1"/>
</dbReference>
<comment type="cofactor">
    <cofactor evidence="1">
        <name>Mg(2+)</name>
        <dbReference type="ChEBI" id="CHEBI:18420"/>
    </cofactor>
</comment>
<keyword evidence="7" id="KW-1185">Reference proteome</keyword>
<dbReference type="InterPro" id="IPR043128">
    <property type="entry name" value="Rev_trsase/Diguanyl_cyclase"/>
</dbReference>
<dbReference type="GO" id="GO:0052621">
    <property type="term" value="F:diguanylate cyclase activity"/>
    <property type="evidence" value="ECO:0007669"/>
    <property type="project" value="UniProtKB-EC"/>
</dbReference>
<dbReference type="InterPro" id="IPR029016">
    <property type="entry name" value="GAF-like_dom_sf"/>
</dbReference>
<dbReference type="Pfam" id="PF05227">
    <property type="entry name" value="CHASE3"/>
    <property type="match status" value="1"/>
</dbReference>
<evidence type="ECO:0000313" key="7">
    <source>
        <dbReference type="Proteomes" id="UP000308707"/>
    </source>
</evidence>
<feature type="domain" description="GGDEF" evidence="5">
    <location>
        <begin position="422"/>
        <end position="556"/>
    </location>
</feature>
<evidence type="ECO:0000256" key="1">
    <source>
        <dbReference type="ARBA" id="ARBA00001946"/>
    </source>
</evidence>
<feature type="transmembrane region" description="Helical" evidence="4">
    <location>
        <begin position="183"/>
        <end position="202"/>
    </location>
</feature>
<dbReference type="SMART" id="SM00267">
    <property type="entry name" value="GGDEF"/>
    <property type="match status" value="1"/>
</dbReference>
<name>A0A4U5JVS3_9GAMM</name>
<dbReference type="GO" id="GO:0043709">
    <property type="term" value="P:cell adhesion involved in single-species biofilm formation"/>
    <property type="evidence" value="ECO:0007669"/>
    <property type="project" value="TreeGrafter"/>
</dbReference>
<dbReference type="EMBL" id="SZUA01000002">
    <property type="protein sequence ID" value="TKR30529.1"/>
    <property type="molecule type" value="Genomic_DNA"/>
</dbReference>
<dbReference type="EC" id="2.7.7.65" evidence="2"/>
<dbReference type="PROSITE" id="PS50887">
    <property type="entry name" value="GGDEF"/>
    <property type="match status" value="1"/>
</dbReference>
<dbReference type="NCBIfam" id="TIGR00254">
    <property type="entry name" value="GGDEF"/>
    <property type="match status" value="1"/>
</dbReference>
<accession>A0A4U5JVS3</accession>
<keyword evidence="4" id="KW-1133">Transmembrane helix</keyword>
<keyword evidence="4" id="KW-0472">Membrane</keyword>
<dbReference type="FunFam" id="3.30.70.270:FF:000001">
    <property type="entry name" value="Diguanylate cyclase domain protein"/>
    <property type="match status" value="1"/>
</dbReference>
<dbReference type="Gene3D" id="3.30.450.40">
    <property type="match status" value="1"/>
</dbReference>
<evidence type="ECO:0000256" key="3">
    <source>
        <dbReference type="ARBA" id="ARBA00034247"/>
    </source>
</evidence>
<evidence type="ECO:0000313" key="6">
    <source>
        <dbReference type="EMBL" id="TKR30529.1"/>
    </source>
</evidence>